<protein>
    <submittedName>
        <fullName evidence="1">Uncharacterized protein</fullName>
    </submittedName>
</protein>
<proteinExistence type="predicted"/>
<dbReference type="Gramene" id="PVH35003">
    <property type="protein sequence ID" value="PVH35003"/>
    <property type="gene ID" value="PAHAL_7G083700"/>
</dbReference>
<sequence length="100" mass="10935">MLTPSPSTRPVPCRAPPLPPALWPCPNSPHDNPLSLPIDKCSTSAACVEPHPTRQDGCFSHHMSTCRIVFHDDIVPARVRRWAQSTMPSTCLLFCFSVGG</sequence>
<name>A0A2T8IBF1_9POAL</name>
<evidence type="ECO:0000313" key="1">
    <source>
        <dbReference type="EMBL" id="PVH35003.1"/>
    </source>
</evidence>
<reference evidence="1" key="1">
    <citation type="submission" date="2018-04" db="EMBL/GenBank/DDBJ databases">
        <title>WGS assembly of Panicum hallii.</title>
        <authorList>
            <person name="Lovell J."/>
            <person name="Jenkins J."/>
            <person name="Lowry D."/>
            <person name="Mamidi S."/>
            <person name="Sreedasyam A."/>
            <person name="Weng X."/>
            <person name="Barry K."/>
            <person name="Bonette J."/>
            <person name="Campitelli B."/>
            <person name="Daum C."/>
            <person name="Gordon S."/>
            <person name="Gould B."/>
            <person name="Lipzen A."/>
            <person name="Macqueen A."/>
            <person name="Palacio-Mejia J."/>
            <person name="Plott C."/>
            <person name="Shakirov E."/>
            <person name="Shu S."/>
            <person name="Yoshinaga Y."/>
            <person name="Zane M."/>
            <person name="Rokhsar D."/>
            <person name="Grimwood J."/>
            <person name="Schmutz J."/>
            <person name="Juenger T."/>
        </authorList>
    </citation>
    <scope>NUCLEOTIDE SEQUENCE [LARGE SCALE GENOMIC DNA]</scope>
    <source>
        <strain evidence="1">FIL2</strain>
    </source>
</reference>
<organism evidence="1">
    <name type="scientific">Panicum hallii</name>
    <dbReference type="NCBI Taxonomy" id="206008"/>
    <lineage>
        <taxon>Eukaryota</taxon>
        <taxon>Viridiplantae</taxon>
        <taxon>Streptophyta</taxon>
        <taxon>Embryophyta</taxon>
        <taxon>Tracheophyta</taxon>
        <taxon>Spermatophyta</taxon>
        <taxon>Magnoliopsida</taxon>
        <taxon>Liliopsida</taxon>
        <taxon>Poales</taxon>
        <taxon>Poaceae</taxon>
        <taxon>PACMAD clade</taxon>
        <taxon>Panicoideae</taxon>
        <taxon>Panicodae</taxon>
        <taxon>Paniceae</taxon>
        <taxon>Panicinae</taxon>
        <taxon>Panicum</taxon>
        <taxon>Panicum sect. Panicum</taxon>
    </lineage>
</organism>
<gene>
    <name evidence="1" type="ORF">PAHAL_7G083700</name>
</gene>
<dbReference type="EMBL" id="CM008052">
    <property type="protein sequence ID" value="PVH35003.1"/>
    <property type="molecule type" value="Genomic_DNA"/>
</dbReference>
<dbReference type="AlphaFoldDB" id="A0A2T8IBF1"/>
<accession>A0A2T8IBF1</accession>
<dbReference type="Proteomes" id="UP000243499">
    <property type="component" value="Chromosome 7"/>
</dbReference>